<gene>
    <name evidence="1" type="ORF">BV22DRAFT_516409</name>
</gene>
<reference evidence="1" key="1">
    <citation type="journal article" date="2021" name="New Phytol.">
        <title>Evolutionary innovations through gain and loss of genes in the ectomycorrhizal Boletales.</title>
        <authorList>
            <person name="Wu G."/>
            <person name="Miyauchi S."/>
            <person name="Morin E."/>
            <person name="Kuo A."/>
            <person name="Drula E."/>
            <person name="Varga T."/>
            <person name="Kohler A."/>
            <person name="Feng B."/>
            <person name="Cao Y."/>
            <person name="Lipzen A."/>
            <person name="Daum C."/>
            <person name="Hundley H."/>
            <person name="Pangilinan J."/>
            <person name="Johnson J."/>
            <person name="Barry K."/>
            <person name="LaButti K."/>
            <person name="Ng V."/>
            <person name="Ahrendt S."/>
            <person name="Min B."/>
            <person name="Choi I.G."/>
            <person name="Park H."/>
            <person name="Plett J.M."/>
            <person name="Magnuson J."/>
            <person name="Spatafora J.W."/>
            <person name="Nagy L.G."/>
            <person name="Henrissat B."/>
            <person name="Grigoriev I.V."/>
            <person name="Yang Z.L."/>
            <person name="Xu J."/>
            <person name="Martin F.M."/>
        </authorList>
    </citation>
    <scope>NUCLEOTIDE SEQUENCE</scope>
    <source>
        <strain evidence="1">KUC20120723A-06</strain>
    </source>
</reference>
<dbReference type="EMBL" id="MU266427">
    <property type="protein sequence ID" value="KAH7924349.1"/>
    <property type="molecule type" value="Genomic_DNA"/>
</dbReference>
<keyword evidence="2" id="KW-1185">Reference proteome</keyword>
<name>A0ACB8BGC8_9AGAM</name>
<organism evidence="1 2">
    <name type="scientific">Leucogyrophana mollusca</name>
    <dbReference type="NCBI Taxonomy" id="85980"/>
    <lineage>
        <taxon>Eukaryota</taxon>
        <taxon>Fungi</taxon>
        <taxon>Dikarya</taxon>
        <taxon>Basidiomycota</taxon>
        <taxon>Agaricomycotina</taxon>
        <taxon>Agaricomycetes</taxon>
        <taxon>Agaricomycetidae</taxon>
        <taxon>Boletales</taxon>
        <taxon>Boletales incertae sedis</taxon>
        <taxon>Leucogyrophana</taxon>
    </lineage>
</organism>
<evidence type="ECO:0000313" key="1">
    <source>
        <dbReference type="EMBL" id="KAH7924349.1"/>
    </source>
</evidence>
<protein>
    <submittedName>
        <fullName evidence="1">Uncharacterized protein</fullName>
    </submittedName>
</protein>
<comment type="caution">
    <text evidence="1">The sequence shown here is derived from an EMBL/GenBank/DDBJ whole genome shotgun (WGS) entry which is preliminary data.</text>
</comment>
<sequence>MGCSTVASMCLLVWDILVTFDVEVQHIWPKPRTALFKWVYLTLRYGGLALQIFHQIMVPHIITGNAAASLCKAWLLYAIVTGQVMTTSVEFILMARVYALYNKSRRIASLLLTLFLSEVLILCINSIHTIPNLQSAKICIMVEPTEHIVYYSLTVLLTQSTLLALTVAKHIFARRRGFARTPLVSQLTRDGTVVYAIVSVLILMTGVCCVSDKQLTVIMFFWSTSISPAAGCRLIMNMQRLSRYDDTRFGTTAQFTTDIELDFPIYTTQETPSELSDIAFRDSDSSTLGAYM</sequence>
<dbReference type="Proteomes" id="UP000790709">
    <property type="component" value="Unassembled WGS sequence"/>
</dbReference>
<evidence type="ECO:0000313" key="2">
    <source>
        <dbReference type="Proteomes" id="UP000790709"/>
    </source>
</evidence>
<accession>A0ACB8BGC8</accession>
<proteinExistence type="predicted"/>